<proteinExistence type="predicted"/>
<gene>
    <name evidence="1" type="ORF">CS062_08825</name>
</gene>
<sequence length="173" mass="18884">MNVRAAPNAKARVLGTLPPVWVDKASGSWIRIRVEITASDAGWFRIRNARDDEDLTGQPPRPTFAGEGWVSGKKLVVKPQARVGRARPDAQAPVWLKLDDEQMFDSDVMVSASSLAACHGPWAQVEYVDAKLPAEERKALNIAPAARAGLPPGRFRLWVDKICGSQETVCDGL</sequence>
<dbReference type="AlphaFoldDB" id="A0A2G9CDI8"/>
<name>A0A2G9CDI8_9BURK</name>
<dbReference type="OrthoDB" id="8660226at2"/>
<organism evidence="1 2">
    <name type="scientific">Roseateles chitinivorans</name>
    <dbReference type="NCBI Taxonomy" id="2917965"/>
    <lineage>
        <taxon>Bacteria</taxon>
        <taxon>Pseudomonadati</taxon>
        <taxon>Pseudomonadota</taxon>
        <taxon>Betaproteobacteria</taxon>
        <taxon>Burkholderiales</taxon>
        <taxon>Sphaerotilaceae</taxon>
        <taxon>Roseateles</taxon>
    </lineage>
</organism>
<keyword evidence="2" id="KW-1185">Reference proteome</keyword>
<dbReference type="Proteomes" id="UP000231501">
    <property type="component" value="Unassembled WGS sequence"/>
</dbReference>
<dbReference type="EMBL" id="PEOG01000019">
    <property type="protein sequence ID" value="PIM53569.1"/>
    <property type="molecule type" value="Genomic_DNA"/>
</dbReference>
<accession>A0A2G9CDI8</accession>
<evidence type="ECO:0000313" key="1">
    <source>
        <dbReference type="EMBL" id="PIM53569.1"/>
    </source>
</evidence>
<evidence type="ECO:0008006" key="3">
    <source>
        <dbReference type="Google" id="ProtNLM"/>
    </source>
</evidence>
<reference evidence="1 2" key="1">
    <citation type="submission" date="2017-11" db="EMBL/GenBank/DDBJ databases">
        <title>Draft genome sequence of Mitsuaria sp. HWN-4.</title>
        <authorList>
            <person name="Gundlapally S.R."/>
        </authorList>
    </citation>
    <scope>NUCLEOTIDE SEQUENCE [LARGE SCALE GENOMIC DNA]</scope>
    <source>
        <strain evidence="1 2">HWN-4</strain>
    </source>
</reference>
<comment type="caution">
    <text evidence="1">The sequence shown here is derived from an EMBL/GenBank/DDBJ whole genome shotgun (WGS) entry which is preliminary data.</text>
</comment>
<dbReference type="RefSeq" id="WP_099861289.1">
    <property type="nucleotide sequence ID" value="NZ_PEOG01000019.1"/>
</dbReference>
<protein>
    <recommendedName>
        <fullName evidence="3">SH3 domain-containing protein</fullName>
    </recommendedName>
</protein>
<evidence type="ECO:0000313" key="2">
    <source>
        <dbReference type="Proteomes" id="UP000231501"/>
    </source>
</evidence>